<dbReference type="NCBIfam" id="TIGR02532">
    <property type="entry name" value="IV_pilin_GFxxxE"/>
    <property type="match status" value="1"/>
</dbReference>
<proteinExistence type="predicted"/>
<reference evidence="2" key="1">
    <citation type="submission" date="2020-01" db="EMBL/GenBank/DDBJ databases">
        <authorList>
            <person name="Meier V. D."/>
            <person name="Meier V D."/>
        </authorList>
    </citation>
    <scope>NUCLEOTIDE SEQUENCE</scope>
    <source>
        <strain evidence="2">HLG_WM_MAG_05</strain>
    </source>
</reference>
<evidence type="ECO:0000313" key="2">
    <source>
        <dbReference type="EMBL" id="CAA6826134.1"/>
    </source>
</evidence>
<name>A0A6S6U395_9BACT</name>
<organism evidence="2">
    <name type="scientific">uncultured Sulfurovum sp</name>
    <dbReference type="NCBI Taxonomy" id="269237"/>
    <lineage>
        <taxon>Bacteria</taxon>
        <taxon>Pseudomonadati</taxon>
        <taxon>Campylobacterota</taxon>
        <taxon>Epsilonproteobacteria</taxon>
        <taxon>Campylobacterales</taxon>
        <taxon>Sulfurovaceae</taxon>
        <taxon>Sulfurovum</taxon>
        <taxon>environmental samples</taxon>
    </lineage>
</organism>
<evidence type="ECO:0000256" key="1">
    <source>
        <dbReference type="SAM" id="Phobius"/>
    </source>
</evidence>
<keyword evidence="1" id="KW-0472">Membrane</keyword>
<keyword evidence="1" id="KW-0812">Transmembrane</keyword>
<feature type="transmembrane region" description="Helical" evidence="1">
    <location>
        <begin position="12"/>
        <end position="33"/>
    </location>
</feature>
<protein>
    <submittedName>
        <fullName evidence="2">Uncharacterized protein</fullName>
    </submittedName>
</protein>
<keyword evidence="1" id="KW-1133">Transmembrane helix</keyword>
<accession>A0A6S6U395</accession>
<dbReference type="Pfam" id="PF07963">
    <property type="entry name" value="N_methyl"/>
    <property type="match status" value="1"/>
</dbReference>
<dbReference type="EMBL" id="CACVAU010000085">
    <property type="protein sequence ID" value="CAA6826134.1"/>
    <property type="molecule type" value="Genomic_DNA"/>
</dbReference>
<sequence length="240" mass="25651">MIIKKMKQGMAMIELIFALVIMGIVLLSAPMLIQQSIQSSNIALQQESIAAIASHTGILLSKHWDEGDTNLSAGVAPIITLTNPLVNSPYNLEGIDFDKNVSGRTSTVADVNITASALGQDSGDFDDIDDYTGFDVNLTVFNNENSTNAGLGDYVDTMIRIATEVTYADDRPNGGTLSSNVNAANNLFTTPSLGVGIESQIKYIQTTLTTNSTVEELDKTITLHAFSSNLGTYSLGGEQY</sequence>
<dbReference type="AlphaFoldDB" id="A0A6S6U395"/>
<dbReference type="InterPro" id="IPR012902">
    <property type="entry name" value="N_methyl_site"/>
</dbReference>
<gene>
    <name evidence="2" type="ORF">HELGO_WM7550</name>
</gene>